<keyword evidence="4" id="KW-1185">Reference proteome</keyword>
<evidence type="ECO:0000256" key="1">
    <source>
        <dbReference type="SAM" id="Coils"/>
    </source>
</evidence>
<evidence type="ECO:0000313" key="4">
    <source>
        <dbReference type="Proteomes" id="UP000579647"/>
    </source>
</evidence>
<reference evidence="3 4" key="1">
    <citation type="submission" date="2020-08" db="EMBL/GenBank/DDBJ databases">
        <title>Sequencing the genomes of 1000 actinobacteria strains.</title>
        <authorList>
            <person name="Klenk H.-P."/>
        </authorList>
    </citation>
    <scope>NUCLEOTIDE SEQUENCE [LARGE SCALE GENOMIC DNA]</scope>
    <source>
        <strain evidence="3 4">DSM 44598</strain>
    </source>
</reference>
<dbReference type="AlphaFoldDB" id="A0A840VYJ7"/>
<feature type="compositionally biased region" description="Acidic residues" evidence="2">
    <location>
        <begin position="426"/>
        <end position="439"/>
    </location>
</feature>
<keyword evidence="1" id="KW-0175">Coiled coil</keyword>
<accession>A0A840VYJ7</accession>
<feature type="compositionally biased region" description="Low complexity" evidence="2">
    <location>
        <begin position="536"/>
        <end position="550"/>
    </location>
</feature>
<feature type="compositionally biased region" description="Low complexity" evidence="2">
    <location>
        <begin position="339"/>
        <end position="356"/>
    </location>
</feature>
<name>A0A840VYJ7_9ACTN</name>
<evidence type="ECO:0000313" key="3">
    <source>
        <dbReference type="EMBL" id="MBB5489570.1"/>
    </source>
</evidence>
<gene>
    <name evidence="3" type="ORF">HNR07_000707</name>
</gene>
<dbReference type="EMBL" id="JACHDO010000001">
    <property type="protein sequence ID" value="MBB5489570.1"/>
    <property type="molecule type" value="Genomic_DNA"/>
</dbReference>
<feature type="compositionally biased region" description="Pro residues" evidence="2">
    <location>
        <begin position="506"/>
        <end position="519"/>
    </location>
</feature>
<dbReference type="RefSeq" id="WP_281386359.1">
    <property type="nucleotide sequence ID" value="NZ_BAAAKM010000107.1"/>
</dbReference>
<dbReference type="Proteomes" id="UP000579647">
    <property type="component" value="Unassembled WGS sequence"/>
</dbReference>
<feature type="compositionally biased region" description="Acidic residues" evidence="2">
    <location>
        <begin position="557"/>
        <end position="572"/>
    </location>
</feature>
<feature type="region of interest" description="Disordered" evidence="2">
    <location>
        <begin position="320"/>
        <end position="575"/>
    </location>
</feature>
<comment type="caution">
    <text evidence="3">The sequence shown here is derived from an EMBL/GenBank/DDBJ whole genome shotgun (WGS) entry which is preliminary data.</text>
</comment>
<protein>
    <submittedName>
        <fullName evidence="3">Uncharacterized protein</fullName>
    </submittedName>
</protein>
<sequence>MPESTSLEADSGAFHQIHFAWAEPTLLGRIGPGPAATSLPQRDEPVLRSWRDRLIPALTADYRSALPDTDPAAYPETLWARHYPDGQSALVYRWPGDVRQAHAWAIVGPTRGLTFSRILALHENPHTRPAPARPPAPGWAAMRTLPAPEPWEHTCAPGALRTRDRRAAETRIDSEPILIGAVARALENPDQPVHITLDPDRADLWQATQLRFLWGMHRILHDILTPRAALPAEGWNWSFSTYDPVLGLEDGPHLAFGPPTATPASPFLTPAPSDHLKIADGLVTVLREEGGGALGDHLRARGVPETIDFTDRRALLRDWFDPRPRAAPQPRGQEETLETADTAEPTAPPGAAALPALHPPQETPEPHSSREPAEPQTPGQAQSPGYKEPGGAQEASETAEPPRPGAGRDTAPDPEPQTGRSGTEYELAEAPDPFAEEGAQDTSEQETWAGSLGGRPHTFLGVGRRPSPEAEPPEEPVTDPGAGQPLDPPPPPEPGEARTVSASTPPEAPEGEPPAPAPVPETRTPADAPVPETRTPADAPPLAVLAAAETEPPDYAAETEPDTDQFTEDSDDNWPTQYVDLPLSRLERWHYKRGPEGAYTDVVDARAAVRAERSELQRVRDERDHYHTEVQELRREIARLDQSWIDSEATSDTPEHRRRWPRVLLLLVLLAVVFAAGLQIGASTGLDTLGLLALLTSPLTSASWWPL</sequence>
<feature type="coiled-coil region" evidence="1">
    <location>
        <begin position="602"/>
        <end position="643"/>
    </location>
</feature>
<organism evidence="3 4">
    <name type="scientific">Nocardiopsis metallicus</name>
    <dbReference type="NCBI Taxonomy" id="179819"/>
    <lineage>
        <taxon>Bacteria</taxon>
        <taxon>Bacillati</taxon>
        <taxon>Actinomycetota</taxon>
        <taxon>Actinomycetes</taxon>
        <taxon>Streptosporangiales</taxon>
        <taxon>Nocardiopsidaceae</taxon>
        <taxon>Nocardiopsis</taxon>
    </lineage>
</organism>
<proteinExistence type="predicted"/>
<feature type="compositionally biased region" description="Basic and acidic residues" evidence="2">
    <location>
        <begin position="364"/>
        <end position="373"/>
    </location>
</feature>
<evidence type="ECO:0000256" key="2">
    <source>
        <dbReference type="SAM" id="MobiDB-lite"/>
    </source>
</evidence>